<dbReference type="SUPFAM" id="SSF52821">
    <property type="entry name" value="Rhodanese/Cell cycle control phosphatase"/>
    <property type="match status" value="1"/>
</dbReference>
<dbReference type="Proteomes" id="UP000319557">
    <property type="component" value="Chromosome"/>
</dbReference>
<sequence>MLPGLVRTIQATEAIKVILKSESTLSGRLLMIDAMEMRFRELSSRRNTSCPACGLEPSIRGLSGEYSDACQSPASDSSVPLLTVEALQQRLAAGESIFLLDVREPNE</sequence>
<dbReference type="InterPro" id="IPR035985">
    <property type="entry name" value="Ubiquitin-activating_enz"/>
</dbReference>
<dbReference type="InterPro" id="IPR036873">
    <property type="entry name" value="Rhodanese-like_dom_sf"/>
</dbReference>
<protein>
    <submittedName>
        <fullName evidence="1">Putative adenylyltransferase/sulfurtransferase MoeZ</fullName>
    </submittedName>
</protein>
<keyword evidence="1" id="KW-0548">Nucleotidyltransferase</keyword>
<dbReference type="Gene3D" id="3.40.50.720">
    <property type="entry name" value="NAD(P)-binding Rossmann-like Domain"/>
    <property type="match status" value="1"/>
</dbReference>
<dbReference type="GO" id="GO:0016779">
    <property type="term" value="F:nucleotidyltransferase activity"/>
    <property type="evidence" value="ECO:0007669"/>
    <property type="project" value="UniProtKB-KW"/>
</dbReference>
<dbReference type="SUPFAM" id="SSF69572">
    <property type="entry name" value="Activating enzymes of the ubiquitin-like proteins"/>
    <property type="match status" value="1"/>
</dbReference>
<dbReference type="GO" id="GO:0008641">
    <property type="term" value="F:ubiquitin-like modifier activating enzyme activity"/>
    <property type="evidence" value="ECO:0007669"/>
    <property type="project" value="InterPro"/>
</dbReference>
<accession>A0A517LZU4</accession>
<keyword evidence="1" id="KW-0808">Transferase</keyword>
<evidence type="ECO:0000313" key="2">
    <source>
        <dbReference type="Proteomes" id="UP000319557"/>
    </source>
</evidence>
<name>A0A517LZU4_9BACT</name>
<proteinExistence type="predicted"/>
<reference evidence="1 2" key="1">
    <citation type="submission" date="2019-02" db="EMBL/GenBank/DDBJ databases">
        <title>Deep-cultivation of Planctomycetes and their phenomic and genomic characterization uncovers novel biology.</title>
        <authorList>
            <person name="Wiegand S."/>
            <person name="Jogler M."/>
            <person name="Boedeker C."/>
            <person name="Pinto D."/>
            <person name="Vollmers J."/>
            <person name="Rivas-Marin E."/>
            <person name="Kohn T."/>
            <person name="Peeters S.H."/>
            <person name="Heuer A."/>
            <person name="Rast P."/>
            <person name="Oberbeckmann S."/>
            <person name="Bunk B."/>
            <person name="Jeske O."/>
            <person name="Meyerdierks A."/>
            <person name="Storesund J.E."/>
            <person name="Kallscheuer N."/>
            <person name="Luecker S."/>
            <person name="Lage O.M."/>
            <person name="Pohl T."/>
            <person name="Merkel B.J."/>
            <person name="Hornburger P."/>
            <person name="Mueller R.-W."/>
            <person name="Bruemmer F."/>
            <person name="Labrenz M."/>
            <person name="Spormann A.M."/>
            <person name="Op den Camp H."/>
            <person name="Overmann J."/>
            <person name="Amann R."/>
            <person name="Jetten M.S.M."/>
            <person name="Mascher T."/>
            <person name="Medema M.H."/>
            <person name="Devos D.P."/>
            <person name="Kaster A.-K."/>
            <person name="Ovreas L."/>
            <person name="Rohde M."/>
            <person name="Galperin M.Y."/>
            <person name="Jogler C."/>
        </authorList>
    </citation>
    <scope>NUCLEOTIDE SEQUENCE [LARGE SCALE GENOMIC DNA]</scope>
    <source>
        <strain evidence="1 2">EC9</strain>
    </source>
</reference>
<keyword evidence="2" id="KW-1185">Reference proteome</keyword>
<dbReference type="KEGG" id="ruv:EC9_23160"/>
<dbReference type="AlphaFoldDB" id="A0A517LZU4"/>
<dbReference type="EMBL" id="CP036261">
    <property type="protein sequence ID" value="QDS88129.1"/>
    <property type="molecule type" value="Genomic_DNA"/>
</dbReference>
<evidence type="ECO:0000313" key="1">
    <source>
        <dbReference type="EMBL" id="QDS88129.1"/>
    </source>
</evidence>
<gene>
    <name evidence="1" type="primary">moeZ_2</name>
    <name evidence="1" type="ORF">EC9_23160</name>
</gene>
<organism evidence="1 2">
    <name type="scientific">Rosistilla ulvae</name>
    <dbReference type="NCBI Taxonomy" id="1930277"/>
    <lineage>
        <taxon>Bacteria</taxon>
        <taxon>Pseudomonadati</taxon>
        <taxon>Planctomycetota</taxon>
        <taxon>Planctomycetia</taxon>
        <taxon>Pirellulales</taxon>
        <taxon>Pirellulaceae</taxon>
        <taxon>Rosistilla</taxon>
    </lineage>
</organism>